<feature type="domain" description="Lipase" evidence="9">
    <location>
        <begin position="31"/>
        <end position="365"/>
    </location>
</feature>
<evidence type="ECO:0000256" key="1">
    <source>
        <dbReference type="ARBA" id="ARBA00004613"/>
    </source>
</evidence>
<keyword evidence="4" id="KW-1015">Disulfide bond</keyword>
<keyword evidence="3" id="KW-0964">Secreted</keyword>
<dbReference type="InterPro" id="IPR029058">
    <property type="entry name" value="AB_hydrolase_fold"/>
</dbReference>
<dbReference type="Pfam" id="PF00151">
    <property type="entry name" value="Lipase"/>
    <property type="match status" value="1"/>
</dbReference>
<evidence type="ECO:0000256" key="6">
    <source>
        <dbReference type="PIRSR" id="PIRSR000865-2"/>
    </source>
</evidence>
<accession>A0A194AQ58</accession>
<feature type="active site" description="Nucleophile" evidence="5">
    <location>
        <position position="183"/>
    </location>
</feature>
<dbReference type="SUPFAM" id="SSF49723">
    <property type="entry name" value="Lipase/lipooxygenase domain (PLAT/LH2 domain)"/>
    <property type="match status" value="1"/>
</dbReference>
<dbReference type="EMBL" id="GELH01000365">
    <property type="protein sequence ID" value="JAS03907.1"/>
    <property type="molecule type" value="Transcribed_RNA"/>
</dbReference>
<keyword evidence="6" id="KW-0479">Metal-binding</keyword>
<comment type="similarity">
    <text evidence="2 7">Belongs to the AB hydrolase superfamily. Lipase family.</text>
</comment>
<dbReference type="InterPro" id="IPR013818">
    <property type="entry name" value="Lipase"/>
</dbReference>
<organism evidence="10">
    <name type="scientific">Pinctada fucata</name>
    <name type="common">Akoya pearl oyster</name>
    <name type="synonym">Pinctada imbricata fucata</name>
    <dbReference type="NCBI Taxonomy" id="50426"/>
    <lineage>
        <taxon>Eukaryota</taxon>
        <taxon>Metazoa</taxon>
        <taxon>Spiralia</taxon>
        <taxon>Lophotrochozoa</taxon>
        <taxon>Mollusca</taxon>
        <taxon>Bivalvia</taxon>
        <taxon>Autobranchia</taxon>
        <taxon>Pteriomorphia</taxon>
        <taxon>Pterioida</taxon>
        <taxon>Pterioidea</taxon>
        <taxon>Pteriidae</taxon>
        <taxon>Pinctada</taxon>
    </lineage>
</organism>
<dbReference type="GO" id="GO:0004806">
    <property type="term" value="F:triacylglycerol lipase activity"/>
    <property type="evidence" value="ECO:0007669"/>
    <property type="project" value="InterPro"/>
</dbReference>
<feature type="binding site" evidence="6">
    <location>
        <position position="222"/>
    </location>
    <ligand>
        <name>Ca(2+)</name>
        <dbReference type="ChEBI" id="CHEBI:29108"/>
    </ligand>
</feature>
<feature type="active site" description="Charge relay system" evidence="5">
    <location>
        <position position="298"/>
    </location>
</feature>
<evidence type="ECO:0000313" key="10">
    <source>
        <dbReference type="EMBL" id="JAS03906.1"/>
    </source>
</evidence>
<dbReference type="PRINTS" id="PR00823">
    <property type="entry name" value="PANCLIPASE"/>
</dbReference>
<dbReference type="PANTHER" id="PTHR11610:SF181">
    <property type="entry name" value="INACTIVE PANCREATIC LIPASE-RELATED PROTEIN 1-LIKE"/>
    <property type="match status" value="1"/>
</dbReference>
<feature type="signal peptide" evidence="8">
    <location>
        <begin position="1"/>
        <end position="18"/>
    </location>
</feature>
<keyword evidence="8" id="KW-0732">Signal</keyword>
<dbReference type="GO" id="GO:0046872">
    <property type="term" value="F:metal ion binding"/>
    <property type="evidence" value="ECO:0007669"/>
    <property type="project" value="UniProtKB-KW"/>
</dbReference>
<proteinExistence type="inferred from homology"/>
<dbReference type="PRINTS" id="PR00821">
    <property type="entry name" value="TAGLIPASE"/>
</dbReference>
<dbReference type="InterPro" id="IPR033906">
    <property type="entry name" value="Lipase_N"/>
</dbReference>
<feature type="chain" id="PRO_5013481119" evidence="8">
    <location>
        <begin position="19"/>
        <end position="484"/>
    </location>
</feature>
<sequence>MFVQCVILLVSFSSYSSGFLFDDLVSKLDSQVCYGDLGCFGTAPPFRGVERPVDLLPKSPAEIQVGFWLHTRSNPINTAAQILQVNDTSSLSSSHFDASKETKFIVHGFTHNGNRQWLQNMCSEFLKKDDMNVIIVDWGHGSGVPYTQATANTRVVGALMAKMIKQLVTVGADLNRVHIIGHSLGAHIAGYAGERLDKLGRISGLDPADPYFQGTDTRVRLDPTDAQFVDVIHTDSSSILQLGMGAMQALGHVDFYPNGGVNQPGCQKGAFDKITHTVWNAVTQLDIIAAEGAVACSHERSYVLFTESINSNCPFRAYPCTGSKEFEAGHCLECSGDGCSEMGYKAINNTGRGSLYLDTAGASPFCDFHYLLNISGKNNFDGILSVTLQGSKGSSSPITLMQKNEVHTANHLISKFFKVNKDIGDVTGLTLHYEKTGNLLSGWAYPDDWQLLGLALYNAETKQTTRCSVYGKTVSNHQSASFQC</sequence>
<comment type="subcellular location">
    <subcellularLocation>
        <location evidence="1">Secreted</location>
    </subcellularLocation>
</comment>
<evidence type="ECO:0000256" key="2">
    <source>
        <dbReference type="ARBA" id="ARBA00010701"/>
    </source>
</evidence>
<dbReference type="InterPro" id="IPR000734">
    <property type="entry name" value="TAG_lipase"/>
</dbReference>
<evidence type="ECO:0000256" key="8">
    <source>
        <dbReference type="SAM" id="SignalP"/>
    </source>
</evidence>
<feature type="binding site" evidence="6">
    <location>
        <position position="225"/>
    </location>
    <ligand>
        <name>Ca(2+)</name>
        <dbReference type="ChEBI" id="CHEBI:29108"/>
    </ligand>
</feature>
<reference evidence="10" key="1">
    <citation type="submission" date="2016-03" db="EMBL/GenBank/DDBJ databases">
        <authorList>
            <person name="Ploux O."/>
        </authorList>
    </citation>
    <scope>NUCLEOTIDE SEQUENCE</scope>
    <source>
        <tissue evidence="10">Mantle</tissue>
    </source>
</reference>
<name>A0A194AQ58_PINFU</name>
<dbReference type="GO" id="GO:0016042">
    <property type="term" value="P:lipid catabolic process"/>
    <property type="evidence" value="ECO:0007669"/>
    <property type="project" value="TreeGrafter"/>
</dbReference>
<dbReference type="GO" id="GO:0005615">
    <property type="term" value="C:extracellular space"/>
    <property type="evidence" value="ECO:0007669"/>
    <property type="project" value="TreeGrafter"/>
</dbReference>
<dbReference type="Gene3D" id="3.40.50.1820">
    <property type="entry name" value="alpha/beta hydrolase"/>
    <property type="match status" value="1"/>
</dbReference>
<keyword evidence="6" id="KW-0106">Calcium</keyword>
<evidence type="ECO:0000256" key="5">
    <source>
        <dbReference type="PIRSR" id="PIRSR000865-1"/>
    </source>
</evidence>
<dbReference type="EMBL" id="GELH01000366">
    <property type="protein sequence ID" value="JAS03906.1"/>
    <property type="molecule type" value="Transcribed_RNA"/>
</dbReference>
<dbReference type="InterPro" id="IPR016272">
    <property type="entry name" value="Lipase_LIPH"/>
</dbReference>
<dbReference type="InterPro" id="IPR036392">
    <property type="entry name" value="PLAT/LH2_dom_sf"/>
</dbReference>
<dbReference type="SUPFAM" id="SSF53474">
    <property type="entry name" value="alpha/beta-Hydrolases"/>
    <property type="match status" value="1"/>
</dbReference>
<evidence type="ECO:0000256" key="7">
    <source>
        <dbReference type="RuleBase" id="RU004262"/>
    </source>
</evidence>
<dbReference type="FunFam" id="3.40.50.1820:FF:000033">
    <property type="entry name" value="Pancreatic triacylglycerol lipase"/>
    <property type="match status" value="1"/>
</dbReference>
<feature type="active site" description="Charge relay system" evidence="5">
    <location>
        <position position="206"/>
    </location>
</feature>
<dbReference type="InterPro" id="IPR002331">
    <property type="entry name" value="Lipase_panc"/>
</dbReference>
<dbReference type="CDD" id="cd00707">
    <property type="entry name" value="Pancreat_lipase_like"/>
    <property type="match status" value="1"/>
</dbReference>
<dbReference type="AlphaFoldDB" id="A0A194AQ58"/>
<feature type="binding site" evidence="6">
    <location>
        <position position="220"/>
    </location>
    <ligand>
        <name>Ca(2+)</name>
        <dbReference type="ChEBI" id="CHEBI:29108"/>
    </ligand>
</feature>
<dbReference type="PANTHER" id="PTHR11610">
    <property type="entry name" value="LIPASE"/>
    <property type="match status" value="1"/>
</dbReference>
<evidence type="ECO:0000256" key="3">
    <source>
        <dbReference type="ARBA" id="ARBA00022525"/>
    </source>
</evidence>
<dbReference type="PIRSF" id="PIRSF000865">
    <property type="entry name" value="Lipoprotein_lipase_LIPH"/>
    <property type="match status" value="1"/>
</dbReference>
<dbReference type="ESTHER" id="pinfu-a0a194aq58">
    <property type="family name" value="Pancreatic_lipase"/>
</dbReference>
<dbReference type="Gene3D" id="2.60.60.20">
    <property type="entry name" value="PLAT/LH2 domain"/>
    <property type="match status" value="1"/>
</dbReference>
<evidence type="ECO:0000256" key="4">
    <source>
        <dbReference type="ARBA" id="ARBA00023157"/>
    </source>
</evidence>
<evidence type="ECO:0000259" key="9">
    <source>
        <dbReference type="Pfam" id="PF00151"/>
    </source>
</evidence>
<protein>
    <submittedName>
        <fullName evidence="10">Putative pancreatic triacylglycerol lipase-like protein</fullName>
    </submittedName>
</protein>